<keyword evidence="1" id="KW-0175">Coiled coil</keyword>
<comment type="caution">
    <text evidence="7">The sequence shown here is derived from an EMBL/GenBank/DDBJ whole genome shotgun (WGS) entry which is preliminary data.</text>
</comment>
<dbReference type="PRINTS" id="PR00103">
    <property type="entry name" value="CAMPKINASE"/>
</dbReference>
<protein>
    <submittedName>
        <fullName evidence="7">Uncharacterized protein</fullName>
    </submittedName>
</protein>
<feature type="compositionally biased region" description="Basic and acidic residues" evidence="2">
    <location>
        <begin position="1753"/>
        <end position="1770"/>
    </location>
</feature>
<evidence type="ECO:0000256" key="3">
    <source>
        <dbReference type="SAM" id="Phobius"/>
    </source>
</evidence>
<dbReference type="Proteomes" id="UP000541610">
    <property type="component" value="Unassembled WGS sequence"/>
</dbReference>
<feature type="coiled-coil region" evidence="1">
    <location>
        <begin position="1823"/>
        <end position="1850"/>
    </location>
</feature>
<feature type="region of interest" description="Disordered" evidence="2">
    <location>
        <begin position="1736"/>
        <end position="1819"/>
    </location>
</feature>
<dbReference type="InterPro" id="IPR041667">
    <property type="entry name" value="Cupin_8"/>
</dbReference>
<evidence type="ECO:0000313" key="7">
    <source>
        <dbReference type="EMBL" id="KAF4687370.1"/>
    </source>
</evidence>
<dbReference type="SMART" id="SM00100">
    <property type="entry name" value="cNMP"/>
    <property type="match status" value="1"/>
</dbReference>
<keyword evidence="3" id="KW-0812">Transmembrane</keyword>
<sequence length="2330" mass="259596">MANNKVEAAVSTVCEAATDLGWLPDKDTISRLEYKDVKEHPFRFYRDFISQNRPAVITGVTRALGIDKVDWSTAIDADRKVSVNFTPNGKADAVLENKVFAKPCEEKIPYGEFWEYITSRREDRGVPYLSHQNDSLRQEIPELIGKYVPERIEWLDESLETKVDAVNLWIGDERSHSSTHSDFYENIYCCLKGRKVFNLLPPCFPTANDGALELQPEAEDVVWVLKEAEDLPECLTVELEAGDAIYLPSLWLHSATQNCLTVGVNYWYDMDFDVKYCYYSMVRALMPSPALAVKSWPEEEVRTWFKTHFPEIELPEKFYALDGQGLMDLADDPEFSTEEKLRFMGLEDQSEIATVAGGIRTLLEETFSVHLEELSLAVFLGLLEVSVLLLPGPMVIDDSDNAVHRPSRDDLAQGMHSSGTSFYRAHSTSSRSFATGGTMSSSVLTNPWARAEQKRCSPGADRPYHAAILDVTVYLWVPLAGGAVVRANKCVARSRPSTTLCTRRLASMEFGFFERFSEKQVRDIVKVLQIRRMREGDVVCHKGEEGHEFYLIFRGAVDIYPEPKEPPVASFVAGDSFGELALIHDAPRAAAVVCQTDCTFGVLHRVPFIRATSPQKVLVESRIVDFLSSCSPFCCIHTRKLWKSIDTWSQKRSLPGRCIYRSRSPWMPIESQGAEEAYDADVDMASEFRWSEQSFEVGPGDAPVPFIRVTEPELTPLPFFVVMRGKVRVHGTIAIHGKLAATWKSDEGEGREGISFSSEDCVDSDAVGLGFVVRVFENIPLFELSQGMFYGQGEYLLGPQARQILSNVSLSNLAVEAVEDCQTLAMDRSHFDALCQYEAEFLESMRSVSQSLNALEKEHLLQIITLLDRADFDRKSSHYMLRIMNIVHGTPEFWASIPDFAQARTLPFNSDFAPRFGGNCLYLFGSWVREIPKRKALVRERARFRRRGGWLVAQRSMKERNRVALSLKIADKVEHANDEMRGYVVKQRAEEWRRIRSRAKWRRRGPLMPPKNVEEETKKRKRSRKRQRRGQLAGWPRRDWEVAKRSGAELKENLPGRHLRRSIWKEKWIKTTVLAVLPEGSNEPAVIERVHIGRDKKYPTRCAGWANVTFTSESVARDAVGKLDYQMVDCEELLKAAEEKEQQNTAATMDSGGPVNKRCGGHGPKGIRVTRRCLYATSGLQQQQQLNSNEDHKASSKSTASQFRLPTDLVEQLRNLVREHSLSDSPAGRLADSYRRTFGHRVPVQEYGFKNFVAALSSIPGVSTWEEKPQQIWFSWDTEEDADDDLSPPPPAADGGGGEESKPSTTENDEDVSIHIAAWVAGLVLTDHGHWIRVTFEKGSFYLQCRFLTVHLAGSPMGMNARASVGAFTLVPSSRCEIPGIVTRCGDTLLRLFDEGYGKLLLSDRGSMGTSNHFLLGDVFCYMPADPNLVSSLCAAAASVFAKVGFDSTGDSLPSEVSMSVHPLAGYLLRAIFIALSLAANAAMMSYYIEALQKRTALQATVMNFGGNFLFSSIFGVIFFGERMSLTWLLGATSILTGVRSGVYSPREDHHFSMMPRWLRSLSQEEIEDLWEFYVRHEDNKPSAECLRVRGGFAALLRSLFEQEGVPSPSAGLVAWIAYDVFGAVEDEIEHRSFLRHFNDMAVFEAPGLLQRMLCLVKGKPGRSGTRQKAEERELLTTPSAVEAALNRVSAVGTQAHLEDFQRLTEVDRGTYERDGEPANVRRRTLERDGEPLEVGRVTLGRGGEPLEVGRVTPEKDRQPLEVDRVSLERDGEDALDGPVKTPDSLSAALPAAIRESDESWPSGETPGNDTRAAERPVAADEVEWKDLEVARLLKELEAAEERRAAAEEVALSRALEVQQISKRLRRLEEALTVEKGISAKLRAERRGGNGDSGPPRVTAMLPNFVLFDLYDFSSQTAAVEDQLAALHRSRACLATAVAAASSAVATTEEVWDRPSQLTSILFEVLDNAKTLAQSERDDQQSTWRDLFVDLCNILVQLARDTSLSPPFCRDLMLSDVPEASLILLLSMTKSLVSALSTFAGDSTSLCIFGGGGGSDQETARLLAISLVSCQKHSLKTITVITAFAALYDREGANHEREIFTSQSRSQTKRKYTGEAFKSWQKTASGDWEYSQRQPSAAYSGNQCVTSILKDGSDEGLLYTTASPVVIDGVTIQSYGLVVVPPSETELFPASRDLLRHLVCPADPDVVEPILLVDTGGDGMKFYTQRSLPPGAPRMGDVDVTAIYGGVSDSRDTDSLRLCLDISRKRDGKMGFLVVGPWCRRRELHSGSQKHPRTDTPKRLIDFGRVRGGAHRSDGGSHVLAGEAFAQALA</sequence>
<evidence type="ECO:0000256" key="1">
    <source>
        <dbReference type="SAM" id="Coils"/>
    </source>
</evidence>
<dbReference type="SUPFAM" id="SSF51206">
    <property type="entry name" value="cAMP-binding domain-like"/>
    <property type="match status" value="1"/>
</dbReference>
<dbReference type="InterPro" id="IPR003347">
    <property type="entry name" value="JmjC_dom"/>
</dbReference>
<evidence type="ECO:0000259" key="6">
    <source>
        <dbReference type="PROSITE" id="PS51644"/>
    </source>
</evidence>
<feature type="region of interest" description="Disordered" evidence="2">
    <location>
        <begin position="1003"/>
        <end position="1033"/>
    </location>
</feature>
<keyword evidence="3" id="KW-1133">Transmembrane helix</keyword>
<evidence type="ECO:0000256" key="2">
    <source>
        <dbReference type="SAM" id="MobiDB-lite"/>
    </source>
</evidence>
<evidence type="ECO:0000313" key="8">
    <source>
        <dbReference type="Proteomes" id="UP000541610"/>
    </source>
</evidence>
<dbReference type="InterPro" id="IPR025605">
    <property type="entry name" value="OST-HTH/LOTUS_dom"/>
</dbReference>
<dbReference type="EMBL" id="JABANP010000188">
    <property type="protein sequence ID" value="KAF4687370.1"/>
    <property type="molecule type" value="Genomic_DNA"/>
</dbReference>
<feature type="region of interest" description="Disordered" evidence="2">
    <location>
        <begin position="1180"/>
        <end position="1205"/>
    </location>
</feature>
<feature type="transmembrane region" description="Helical" evidence="3">
    <location>
        <begin position="1501"/>
        <end position="1520"/>
    </location>
</feature>
<evidence type="ECO:0000259" key="5">
    <source>
        <dbReference type="PROSITE" id="PS51184"/>
    </source>
</evidence>
<dbReference type="InterPro" id="IPR018490">
    <property type="entry name" value="cNMP-bd_dom_sf"/>
</dbReference>
<dbReference type="PROSITE" id="PS50042">
    <property type="entry name" value="CNMP_BINDING_3"/>
    <property type="match status" value="1"/>
</dbReference>
<feature type="domain" description="HTH OST-type" evidence="6">
    <location>
        <begin position="1205"/>
        <end position="1279"/>
    </location>
</feature>
<dbReference type="Pfam" id="PF13621">
    <property type="entry name" value="Cupin_8"/>
    <property type="match status" value="1"/>
</dbReference>
<feature type="domain" description="Cyclic nucleotide-binding" evidence="4">
    <location>
        <begin position="512"/>
        <end position="629"/>
    </location>
</feature>
<accession>A0A7J6NUW5</accession>
<dbReference type="InterPro" id="IPR041966">
    <property type="entry name" value="LOTUS-like"/>
</dbReference>
<dbReference type="SUPFAM" id="SSF103481">
    <property type="entry name" value="Multidrug resistance efflux transporter EmrE"/>
    <property type="match status" value="1"/>
</dbReference>
<name>A0A7J6NUW5_PEROL</name>
<dbReference type="Gene3D" id="2.60.120.10">
    <property type="entry name" value="Jelly Rolls"/>
    <property type="match status" value="2"/>
</dbReference>
<feature type="domain" description="JmjC" evidence="5">
    <location>
        <begin position="115"/>
        <end position="283"/>
    </location>
</feature>
<dbReference type="SMART" id="SM00558">
    <property type="entry name" value="JmjC"/>
    <property type="match status" value="1"/>
</dbReference>
<dbReference type="SUPFAM" id="SSF51197">
    <property type="entry name" value="Clavaminate synthase-like"/>
    <property type="match status" value="1"/>
</dbReference>
<dbReference type="PROSITE" id="PS00888">
    <property type="entry name" value="CNMP_BINDING_1"/>
    <property type="match status" value="1"/>
</dbReference>
<dbReference type="PROSITE" id="PS51184">
    <property type="entry name" value="JMJC"/>
    <property type="match status" value="1"/>
</dbReference>
<gene>
    <name evidence="7" type="ORF">FOZ60_004006</name>
</gene>
<dbReference type="InterPro" id="IPR014710">
    <property type="entry name" value="RmlC-like_jellyroll"/>
</dbReference>
<dbReference type="InterPro" id="IPR037185">
    <property type="entry name" value="EmrE-like"/>
</dbReference>
<dbReference type="CDD" id="cd00038">
    <property type="entry name" value="CAP_ED"/>
    <property type="match status" value="1"/>
</dbReference>
<keyword evidence="3" id="KW-0472">Membrane</keyword>
<dbReference type="CDD" id="cd08824">
    <property type="entry name" value="LOTUS"/>
    <property type="match status" value="1"/>
</dbReference>
<dbReference type="PANTHER" id="PTHR12461">
    <property type="entry name" value="HYPOXIA-INDUCIBLE FACTOR 1 ALPHA INHIBITOR-RELATED"/>
    <property type="match status" value="1"/>
</dbReference>
<reference evidence="7 8" key="1">
    <citation type="submission" date="2020-04" db="EMBL/GenBank/DDBJ databases">
        <title>Perkinsus olseni comparative genomics.</title>
        <authorList>
            <person name="Bogema D.R."/>
        </authorList>
    </citation>
    <scope>NUCLEOTIDE SEQUENCE [LARGE SCALE GENOMIC DNA]</scope>
    <source>
        <strain evidence="7">00978-12</strain>
    </source>
</reference>
<dbReference type="PANTHER" id="PTHR12461:SF99">
    <property type="entry name" value="BIFUNCTIONAL PEPTIDASE AND (3S)-LYSYL HYDROXYLASE JMJD7"/>
    <property type="match status" value="1"/>
</dbReference>
<dbReference type="Pfam" id="PF00027">
    <property type="entry name" value="cNMP_binding"/>
    <property type="match status" value="1"/>
</dbReference>
<feature type="region of interest" description="Disordered" evidence="2">
    <location>
        <begin position="1279"/>
        <end position="1308"/>
    </location>
</feature>
<dbReference type="Gene3D" id="3.30.420.610">
    <property type="entry name" value="LOTUS domain-like"/>
    <property type="match status" value="1"/>
</dbReference>
<organism evidence="7 8">
    <name type="scientific">Perkinsus olseni</name>
    <name type="common">Perkinsus atlanticus</name>
    <dbReference type="NCBI Taxonomy" id="32597"/>
    <lineage>
        <taxon>Eukaryota</taxon>
        <taxon>Sar</taxon>
        <taxon>Alveolata</taxon>
        <taxon>Perkinsozoa</taxon>
        <taxon>Perkinsea</taxon>
        <taxon>Perkinsida</taxon>
        <taxon>Perkinsidae</taxon>
        <taxon>Perkinsus</taxon>
    </lineage>
</organism>
<feature type="compositionally biased region" description="Basic residues" evidence="2">
    <location>
        <begin position="1019"/>
        <end position="1029"/>
    </location>
</feature>
<dbReference type="PROSITE" id="PS51644">
    <property type="entry name" value="HTH_OST"/>
    <property type="match status" value="1"/>
</dbReference>
<dbReference type="InterPro" id="IPR000595">
    <property type="entry name" value="cNMP-bd_dom"/>
</dbReference>
<dbReference type="PROSITE" id="PS00889">
    <property type="entry name" value="CNMP_BINDING_2"/>
    <property type="match status" value="1"/>
</dbReference>
<evidence type="ECO:0000259" key="4">
    <source>
        <dbReference type="PROSITE" id="PS50042"/>
    </source>
</evidence>
<proteinExistence type="predicted"/>
<dbReference type="InterPro" id="IPR018488">
    <property type="entry name" value="cNMP-bd_CS"/>
</dbReference>
<feature type="transmembrane region" description="Helical" evidence="3">
    <location>
        <begin position="1467"/>
        <end position="1489"/>
    </location>
</feature>
<dbReference type="OrthoDB" id="415358at2759"/>
<feature type="region of interest" description="Disordered" evidence="2">
    <location>
        <begin position="1144"/>
        <end position="1163"/>
    </location>
</feature>